<accession>A0ABT9EEG1</accession>
<keyword evidence="3" id="KW-1185">Reference proteome</keyword>
<name>A0ABT9EEG1_9PROT</name>
<dbReference type="RefSeq" id="WP_305109423.1">
    <property type="nucleotide sequence ID" value="NZ_JAUTWS010000385.1"/>
</dbReference>
<dbReference type="EMBL" id="JAUTWS010000385">
    <property type="protein sequence ID" value="MDO9714602.1"/>
    <property type="molecule type" value="Genomic_DNA"/>
</dbReference>
<feature type="non-terminal residue" evidence="2">
    <location>
        <position position="257"/>
    </location>
</feature>
<evidence type="ECO:0000313" key="2">
    <source>
        <dbReference type="EMBL" id="MDO9714602.1"/>
    </source>
</evidence>
<dbReference type="PANTHER" id="PTHR33678:SF2">
    <property type="match status" value="1"/>
</dbReference>
<protein>
    <submittedName>
        <fullName evidence="2">Transposase</fullName>
    </submittedName>
</protein>
<gene>
    <name evidence="2" type="ORF">Q7A36_40390</name>
</gene>
<evidence type="ECO:0000259" key="1">
    <source>
        <dbReference type="Pfam" id="PF03050"/>
    </source>
</evidence>
<organism evidence="2 3">
    <name type="scientific">Paracraurococcus lichenis</name>
    <dbReference type="NCBI Taxonomy" id="3064888"/>
    <lineage>
        <taxon>Bacteria</taxon>
        <taxon>Pseudomonadati</taxon>
        <taxon>Pseudomonadota</taxon>
        <taxon>Alphaproteobacteria</taxon>
        <taxon>Acetobacterales</taxon>
        <taxon>Roseomonadaceae</taxon>
        <taxon>Paracraurococcus</taxon>
    </lineage>
</organism>
<comment type="caution">
    <text evidence="2">The sequence shown here is derived from an EMBL/GenBank/DDBJ whole genome shotgun (WGS) entry which is preliminary data.</text>
</comment>
<dbReference type="InterPro" id="IPR052344">
    <property type="entry name" value="Transposase-related"/>
</dbReference>
<dbReference type="Proteomes" id="UP001243009">
    <property type="component" value="Unassembled WGS sequence"/>
</dbReference>
<proteinExistence type="predicted"/>
<sequence>LPTVAPVVTRVERYAGHCRCCGGTTLAPLPEGLEPGTPFSGNIVALAMYLRFVHQVSYRRLSRLLLELFGLAISEGALDAAFRRGKPRFDAETSAILARLRRARVVCSDETGIRIDGRNAWNWVFQNDEVVIHVVRRSRGAGVVAEVMAGHRPAIWVSDLYSAQRGHAEAWQICLAHQLRDCRYAIEAGDAIFAPRMKALLLRAVVLARRHRGLAESTRREYRRRLEHALDAVMALAPTNRHGQRLRRRYGKLREHL</sequence>
<feature type="domain" description="Transposase IS66 central" evidence="1">
    <location>
        <begin position="38"/>
        <end position="232"/>
    </location>
</feature>
<dbReference type="InterPro" id="IPR004291">
    <property type="entry name" value="Transposase_IS66_central"/>
</dbReference>
<feature type="non-terminal residue" evidence="2">
    <location>
        <position position="1"/>
    </location>
</feature>
<dbReference type="Pfam" id="PF03050">
    <property type="entry name" value="DDE_Tnp_IS66"/>
    <property type="match status" value="1"/>
</dbReference>
<reference evidence="2 3" key="1">
    <citation type="submission" date="2023-08" db="EMBL/GenBank/DDBJ databases">
        <title>The draft genome sequence of Paracraurococcus sp. LOR1-02.</title>
        <authorList>
            <person name="Kingkaew E."/>
            <person name="Tanasupawat S."/>
        </authorList>
    </citation>
    <scope>NUCLEOTIDE SEQUENCE [LARGE SCALE GENOMIC DNA]</scope>
    <source>
        <strain evidence="2 3">LOR1-02</strain>
    </source>
</reference>
<evidence type="ECO:0000313" key="3">
    <source>
        <dbReference type="Proteomes" id="UP001243009"/>
    </source>
</evidence>
<dbReference type="PANTHER" id="PTHR33678">
    <property type="entry name" value="BLL1576 PROTEIN"/>
    <property type="match status" value="1"/>
</dbReference>